<dbReference type="Pfam" id="PF02984">
    <property type="entry name" value="Cyclin_C"/>
    <property type="match status" value="1"/>
</dbReference>
<dbReference type="OrthoDB" id="2013528at2759"/>
<dbReference type="FunFam" id="1.10.472.10:FF:000060">
    <property type="entry name" value="D6-type cyclin"/>
    <property type="match status" value="1"/>
</dbReference>
<keyword evidence="10" id="KW-1185">Reference proteome</keyword>
<sequence length="385" mass="44038">MALHPHEHTTQRHHNTLFFLHCTHRQHQQQQQQHLQTEDPIFRDNGGTHYLEQTTHFVTFEDEELGSLLAKERDQNLQNGDVLERLIERDAALSLARTEAVEWLLKVNTFYGFSSVTALLAINYLDRILSGPHFQRNKPWMLQLLAVTCISLAAKVEEIRVPLLLDLQVEDSKFIFEPKTIQRMELLVLSGLKWKMHPVTPVSFLGIVTKRLGLKNQCIERELFRRCERILLSLVSDSRSVGFLPSVMAVSAMVSVVEEMGDCNCYCNPLDFQDRLLNALKITKERSKKCCNVIREVTKRETKANRSGKKRKQNEEDEAEEEEDDDDEERSRTSLETETGSESEGGSPNGVMEGNFSCESSNDSWGMEEVTGCCCSKRTKSSEES</sequence>
<proteinExistence type="inferred from homology"/>
<dbReference type="InterPro" id="IPR004367">
    <property type="entry name" value="Cyclin_C-dom"/>
</dbReference>
<dbReference type="AlphaFoldDB" id="A0A6J1JE32"/>
<gene>
    <name evidence="11" type="primary">LOC111486045</name>
</gene>
<comment type="subunit">
    <text evidence="2">Interacts with the CDC2 protein kinase to form a serine/threonine kinase holoenzyme complex also known as maturation promoting factor (MPF). The cyclin subunit imparts substrate specificity to the complex.</text>
</comment>
<dbReference type="SMART" id="SM00385">
    <property type="entry name" value="CYCLIN"/>
    <property type="match status" value="1"/>
</dbReference>
<evidence type="ECO:0000256" key="8">
    <source>
        <dbReference type="SAM" id="MobiDB-lite"/>
    </source>
</evidence>
<feature type="region of interest" description="Disordered" evidence="8">
    <location>
        <begin position="302"/>
        <end position="385"/>
    </location>
</feature>
<keyword evidence="4 7" id="KW-0195">Cyclin</keyword>
<protein>
    <recommendedName>
        <fullName evidence="6">B-like cyclin</fullName>
    </recommendedName>
</protein>
<evidence type="ECO:0000256" key="6">
    <source>
        <dbReference type="ARBA" id="ARBA00032263"/>
    </source>
</evidence>
<evidence type="ECO:0000313" key="11">
    <source>
        <dbReference type="RefSeq" id="XP_022988812.1"/>
    </source>
</evidence>
<evidence type="ECO:0000256" key="7">
    <source>
        <dbReference type="RuleBase" id="RU000383"/>
    </source>
</evidence>
<evidence type="ECO:0000256" key="1">
    <source>
        <dbReference type="ARBA" id="ARBA00009065"/>
    </source>
</evidence>
<feature type="compositionally biased region" description="Low complexity" evidence="8">
    <location>
        <begin position="336"/>
        <end position="346"/>
    </location>
</feature>
<comment type="similarity">
    <text evidence="1">Belongs to the cyclin family. Cyclin D subfamily.</text>
</comment>
<evidence type="ECO:0000256" key="5">
    <source>
        <dbReference type="ARBA" id="ARBA00023306"/>
    </source>
</evidence>
<evidence type="ECO:0000256" key="3">
    <source>
        <dbReference type="ARBA" id="ARBA00022618"/>
    </source>
</evidence>
<dbReference type="Proteomes" id="UP000504608">
    <property type="component" value="Unplaced"/>
</dbReference>
<evidence type="ECO:0000259" key="9">
    <source>
        <dbReference type="SMART" id="SM00385"/>
    </source>
</evidence>
<dbReference type="RefSeq" id="XP_022988812.1">
    <property type="nucleotide sequence ID" value="XM_023133044.1"/>
</dbReference>
<dbReference type="InterPro" id="IPR039361">
    <property type="entry name" value="Cyclin"/>
</dbReference>
<organism evidence="10 11">
    <name type="scientific">Cucurbita maxima</name>
    <name type="common">Pumpkin</name>
    <name type="synonym">Winter squash</name>
    <dbReference type="NCBI Taxonomy" id="3661"/>
    <lineage>
        <taxon>Eukaryota</taxon>
        <taxon>Viridiplantae</taxon>
        <taxon>Streptophyta</taxon>
        <taxon>Embryophyta</taxon>
        <taxon>Tracheophyta</taxon>
        <taxon>Spermatophyta</taxon>
        <taxon>Magnoliopsida</taxon>
        <taxon>eudicotyledons</taxon>
        <taxon>Gunneridae</taxon>
        <taxon>Pentapetalae</taxon>
        <taxon>rosids</taxon>
        <taxon>fabids</taxon>
        <taxon>Cucurbitales</taxon>
        <taxon>Cucurbitaceae</taxon>
        <taxon>Cucurbiteae</taxon>
        <taxon>Cucurbita</taxon>
    </lineage>
</organism>
<keyword evidence="5" id="KW-0131">Cell cycle</keyword>
<feature type="compositionally biased region" description="Acidic residues" evidence="8">
    <location>
        <begin position="315"/>
        <end position="328"/>
    </location>
</feature>
<feature type="domain" description="Cyclin-like" evidence="9">
    <location>
        <begin position="102"/>
        <end position="190"/>
    </location>
</feature>
<dbReference type="GeneID" id="111486045"/>
<dbReference type="InterPro" id="IPR013763">
    <property type="entry name" value="Cyclin-like_dom"/>
</dbReference>
<keyword evidence="3" id="KW-0132">Cell division</keyword>
<evidence type="ECO:0000256" key="2">
    <source>
        <dbReference type="ARBA" id="ARBA00011177"/>
    </source>
</evidence>
<dbReference type="Pfam" id="PF00134">
    <property type="entry name" value="Cyclin_N"/>
    <property type="match status" value="1"/>
</dbReference>
<name>A0A6J1JE32_CUCMA</name>
<dbReference type="PROSITE" id="PS00292">
    <property type="entry name" value="CYCLINS"/>
    <property type="match status" value="1"/>
</dbReference>
<dbReference type="PANTHER" id="PTHR10177">
    <property type="entry name" value="CYCLINS"/>
    <property type="match status" value="1"/>
</dbReference>
<dbReference type="GO" id="GO:0051301">
    <property type="term" value="P:cell division"/>
    <property type="evidence" value="ECO:0007669"/>
    <property type="project" value="UniProtKB-KW"/>
</dbReference>
<evidence type="ECO:0000313" key="10">
    <source>
        <dbReference type="Proteomes" id="UP000504608"/>
    </source>
</evidence>
<dbReference type="InterPro" id="IPR036915">
    <property type="entry name" value="Cyclin-like_sf"/>
</dbReference>
<dbReference type="CDD" id="cd20544">
    <property type="entry name" value="CYCLIN_AtCycD-like_rpt2"/>
    <property type="match status" value="1"/>
</dbReference>
<dbReference type="KEGG" id="cmax:111486045"/>
<dbReference type="Gene3D" id="1.10.472.10">
    <property type="entry name" value="Cyclin-like"/>
    <property type="match status" value="2"/>
</dbReference>
<accession>A0A6J1JE32</accession>
<dbReference type="InterPro" id="IPR006671">
    <property type="entry name" value="Cyclin_N"/>
</dbReference>
<dbReference type="SUPFAM" id="SSF47954">
    <property type="entry name" value="Cyclin-like"/>
    <property type="match status" value="1"/>
</dbReference>
<reference evidence="11" key="1">
    <citation type="submission" date="2025-08" db="UniProtKB">
        <authorList>
            <consortium name="RefSeq"/>
        </authorList>
    </citation>
    <scope>IDENTIFICATION</scope>
    <source>
        <tissue evidence="11">Young leaves</tissue>
    </source>
</reference>
<dbReference type="InterPro" id="IPR048258">
    <property type="entry name" value="Cyclins_cyclin-box"/>
</dbReference>
<dbReference type="CDD" id="cd20543">
    <property type="entry name" value="CYCLIN_AtCycD-like_rpt1"/>
    <property type="match status" value="1"/>
</dbReference>
<evidence type="ECO:0000256" key="4">
    <source>
        <dbReference type="ARBA" id="ARBA00023127"/>
    </source>
</evidence>